<dbReference type="Gene3D" id="3.40.50.1110">
    <property type="entry name" value="SGNH hydrolase"/>
    <property type="match status" value="1"/>
</dbReference>
<dbReference type="GO" id="GO:0016787">
    <property type="term" value="F:hydrolase activity"/>
    <property type="evidence" value="ECO:0007669"/>
    <property type="project" value="UniProtKB-KW"/>
</dbReference>
<comment type="caution">
    <text evidence="4">The sequence shown here is derived from an EMBL/GenBank/DDBJ whole genome shotgun (WGS) entry which is preliminary data.</text>
</comment>
<dbReference type="PANTHER" id="PTHR43695">
    <property type="entry name" value="PUTATIVE (AFU_ORTHOLOGUE AFUA_2G17250)-RELATED"/>
    <property type="match status" value="1"/>
</dbReference>
<sequence>MIEKIPYGERSQVHVKLTIFLAGDSTVSDYVPTKAPMMGWGQKLGSYFDDSVVIRNEAYPGRSSKSFIHEGRLRPIEEAIAEGDYLLIQFGHNDQKPDEARRTEAGGTFEQHLNQYIEVARAKGATPVLVTSTERRQFGEDGRLKDTHGEYPAAMLRLGREEGVTVIDLQRKSRKLLETMGDEPSKSLFVWLAPGEHPNYPEGVNDNTHFSEWGAGEMAKLVIEGIRESGLPLAERVLGAGNPR</sequence>
<evidence type="ECO:0000256" key="1">
    <source>
        <dbReference type="ARBA" id="ARBA00008668"/>
    </source>
</evidence>
<dbReference type="SUPFAM" id="SSF52266">
    <property type="entry name" value="SGNH hydrolase"/>
    <property type="match status" value="1"/>
</dbReference>
<keyword evidence="2" id="KW-0378">Hydrolase</keyword>
<evidence type="ECO:0000256" key="2">
    <source>
        <dbReference type="ARBA" id="ARBA00022801"/>
    </source>
</evidence>
<protein>
    <submittedName>
        <fullName evidence="4">Rhamnogalacturonan acetylesterase</fullName>
    </submittedName>
</protein>
<proteinExistence type="inferred from homology"/>
<evidence type="ECO:0000313" key="5">
    <source>
        <dbReference type="Proteomes" id="UP000307943"/>
    </source>
</evidence>
<reference evidence="4 5" key="1">
    <citation type="submission" date="2019-05" db="EMBL/GenBank/DDBJ databases">
        <title>We sequenced the genome of Paenibacillus hemerocallicola KCTC 33185 for further insight into its adaptation and study the phylogeny of Paenibacillus.</title>
        <authorList>
            <person name="Narsing Rao M.P."/>
        </authorList>
    </citation>
    <scope>NUCLEOTIDE SEQUENCE [LARGE SCALE GENOMIC DNA]</scope>
    <source>
        <strain evidence="4 5">KCTC 33185</strain>
    </source>
</reference>
<dbReference type="CDD" id="cd01821">
    <property type="entry name" value="Rhamnogalacturan_acetylesterase_like"/>
    <property type="match status" value="1"/>
</dbReference>
<evidence type="ECO:0000259" key="3">
    <source>
        <dbReference type="Pfam" id="PF13472"/>
    </source>
</evidence>
<dbReference type="InterPro" id="IPR036514">
    <property type="entry name" value="SGNH_hydro_sf"/>
</dbReference>
<dbReference type="EMBL" id="VDCQ01000106">
    <property type="protein sequence ID" value="TNJ56717.1"/>
    <property type="molecule type" value="Genomic_DNA"/>
</dbReference>
<organism evidence="4 5">
    <name type="scientific">Paenibacillus hemerocallicola</name>
    <dbReference type="NCBI Taxonomy" id="1172614"/>
    <lineage>
        <taxon>Bacteria</taxon>
        <taxon>Bacillati</taxon>
        <taxon>Bacillota</taxon>
        <taxon>Bacilli</taxon>
        <taxon>Bacillales</taxon>
        <taxon>Paenibacillaceae</taxon>
        <taxon>Paenibacillus</taxon>
    </lineage>
</organism>
<dbReference type="Pfam" id="PF13472">
    <property type="entry name" value="Lipase_GDSL_2"/>
    <property type="match status" value="1"/>
</dbReference>
<dbReference type="OrthoDB" id="9807041at2"/>
<dbReference type="PANTHER" id="PTHR43695:SF1">
    <property type="entry name" value="RHAMNOGALACTURONAN ACETYLESTERASE"/>
    <property type="match status" value="1"/>
</dbReference>
<dbReference type="InterPro" id="IPR013830">
    <property type="entry name" value="SGNH_hydro"/>
</dbReference>
<evidence type="ECO:0000313" key="4">
    <source>
        <dbReference type="EMBL" id="TNJ56717.1"/>
    </source>
</evidence>
<dbReference type="InterPro" id="IPR037459">
    <property type="entry name" value="RhgT-like"/>
</dbReference>
<keyword evidence="5" id="KW-1185">Reference proteome</keyword>
<feature type="domain" description="SGNH hydrolase-type esterase" evidence="3">
    <location>
        <begin position="23"/>
        <end position="199"/>
    </location>
</feature>
<accession>A0A5C4SY16</accession>
<dbReference type="Proteomes" id="UP000307943">
    <property type="component" value="Unassembled WGS sequence"/>
</dbReference>
<name>A0A5C4SY16_9BACL</name>
<dbReference type="AlphaFoldDB" id="A0A5C4SY16"/>
<gene>
    <name evidence="4" type="ORF">FE784_38855</name>
</gene>
<comment type="similarity">
    <text evidence="1">Belongs to the 'GDSL' lipolytic enzyme family.</text>
</comment>